<organism evidence="3 4">
    <name type="scientific">Roseateles asaccharophilus</name>
    <dbReference type="NCBI Taxonomy" id="582607"/>
    <lineage>
        <taxon>Bacteria</taxon>
        <taxon>Pseudomonadati</taxon>
        <taxon>Pseudomonadota</taxon>
        <taxon>Betaproteobacteria</taxon>
        <taxon>Burkholderiales</taxon>
        <taxon>Sphaerotilaceae</taxon>
        <taxon>Roseateles</taxon>
    </lineage>
</organism>
<dbReference type="Pfam" id="PF07589">
    <property type="entry name" value="PEP-CTERM"/>
    <property type="match status" value="1"/>
</dbReference>
<evidence type="ECO:0000256" key="1">
    <source>
        <dbReference type="SAM" id="SignalP"/>
    </source>
</evidence>
<gene>
    <name evidence="3" type="ORF">DFR39_11132</name>
</gene>
<accession>A0A4R6MVU3</accession>
<dbReference type="RefSeq" id="WP_133605275.1">
    <property type="nucleotide sequence ID" value="NZ_JAUFPJ010000013.1"/>
</dbReference>
<dbReference type="AlphaFoldDB" id="A0A4R6MVU3"/>
<evidence type="ECO:0000259" key="2">
    <source>
        <dbReference type="Pfam" id="PF07589"/>
    </source>
</evidence>
<feature type="signal peptide" evidence="1">
    <location>
        <begin position="1"/>
        <end position="24"/>
    </location>
</feature>
<feature type="chain" id="PRO_5020946672" evidence="1">
    <location>
        <begin position="25"/>
        <end position="225"/>
    </location>
</feature>
<sequence length="225" mass="23373">MKISKSIKFLGLGALLALGGAAQAASVQSASGFGPSKVITFNGFDGLITTGEVDVGSAEIGMEVKLTSGPFAELGANNRDLGQNGAWGVFDLGTGVDGNFLASSFLGKRGELGFSFSTGVQHVGAYLNQFRAVGINNALTLLAYDQYGNTLESFTFSIKTDVDGYNATQFLGFSRASADIYGFGVAGNSIVMDNLTLAVPEPESYALMLAGLGVLGLLSRRRLKV</sequence>
<comment type="caution">
    <text evidence="3">The sequence shown here is derived from an EMBL/GenBank/DDBJ whole genome shotgun (WGS) entry which is preliminary data.</text>
</comment>
<dbReference type="EMBL" id="SNXE01000011">
    <property type="protein sequence ID" value="TDP05528.1"/>
    <property type="molecule type" value="Genomic_DNA"/>
</dbReference>
<feature type="domain" description="Ice-binding protein C-terminal" evidence="2">
    <location>
        <begin position="198"/>
        <end position="222"/>
    </location>
</feature>
<reference evidence="3 4" key="1">
    <citation type="submission" date="2019-03" db="EMBL/GenBank/DDBJ databases">
        <title>Genomic Encyclopedia of Type Strains, Phase IV (KMG-IV): sequencing the most valuable type-strain genomes for metagenomic binning, comparative biology and taxonomic classification.</title>
        <authorList>
            <person name="Goeker M."/>
        </authorList>
    </citation>
    <scope>NUCLEOTIDE SEQUENCE [LARGE SCALE GENOMIC DNA]</scope>
    <source>
        <strain evidence="3 4">DSM 25082</strain>
    </source>
</reference>
<proteinExistence type="predicted"/>
<evidence type="ECO:0000313" key="3">
    <source>
        <dbReference type="EMBL" id="TDP05528.1"/>
    </source>
</evidence>
<dbReference type="NCBIfam" id="TIGR02595">
    <property type="entry name" value="PEP_CTERM"/>
    <property type="match status" value="1"/>
</dbReference>
<name>A0A4R6MVU3_9BURK</name>
<dbReference type="InterPro" id="IPR013424">
    <property type="entry name" value="Ice-binding_C"/>
</dbReference>
<dbReference type="OrthoDB" id="8562701at2"/>
<protein>
    <submittedName>
        <fullName evidence="3">Putative secreted protein with PEP-CTERM sorting signal</fullName>
    </submittedName>
</protein>
<dbReference type="Proteomes" id="UP000295357">
    <property type="component" value="Unassembled WGS sequence"/>
</dbReference>
<keyword evidence="1" id="KW-0732">Signal</keyword>
<keyword evidence="4" id="KW-1185">Reference proteome</keyword>
<evidence type="ECO:0000313" key="4">
    <source>
        <dbReference type="Proteomes" id="UP000295357"/>
    </source>
</evidence>